<dbReference type="EMBL" id="BDFE01000015">
    <property type="protein sequence ID" value="GAU08805.1"/>
    <property type="molecule type" value="Genomic_DNA"/>
</dbReference>
<dbReference type="Pfam" id="PF00005">
    <property type="entry name" value="ABC_tran"/>
    <property type="match status" value="1"/>
</dbReference>
<dbReference type="PROSITE" id="PS50893">
    <property type="entry name" value="ABC_TRANSPORTER_2"/>
    <property type="match status" value="1"/>
</dbReference>
<protein>
    <submittedName>
        <fullName evidence="5">Molybdenum ABC transporter ATP-binding protein</fullName>
    </submittedName>
</protein>
<dbReference type="InterPro" id="IPR003593">
    <property type="entry name" value="AAA+_ATPase"/>
</dbReference>
<dbReference type="InterPro" id="IPR008995">
    <property type="entry name" value="Mo/tungstate-bd_C_term_dom"/>
</dbReference>
<dbReference type="Proteomes" id="UP000095200">
    <property type="component" value="Unassembled WGS sequence"/>
</dbReference>
<keyword evidence="2" id="KW-0547">Nucleotide-binding</keyword>
<dbReference type="PROSITE" id="PS00211">
    <property type="entry name" value="ABC_TRANSPORTER_1"/>
    <property type="match status" value="1"/>
</dbReference>
<keyword evidence="3 5" id="KW-0067">ATP-binding</keyword>
<dbReference type="GO" id="GO:0005524">
    <property type="term" value="F:ATP binding"/>
    <property type="evidence" value="ECO:0007669"/>
    <property type="project" value="UniProtKB-KW"/>
</dbReference>
<dbReference type="InterPro" id="IPR003439">
    <property type="entry name" value="ABC_transporter-like_ATP-bd"/>
</dbReference>
<dbReference type="STRING" id="1592317.DPF_1522"/>
<dbReference type="GO" id="GO:0022857">
    <property type="term" value="F:transmembrane transporter activity"/>
    <property type="evidence" value="ECO:0007669"/>
    <property type="project" value="InterPro"/>
</dbReference>
<dbReference type="InterPro" id="IPR050093">
    <property type="entry name" value="ABC_SmlMolc_Importer"/>
</dbReference>
<dbReference type="RefSeq" id="WP_069858587.1">
    <property type="nucleotide sequence ID" value="NZ_BDFE01000015.1"/>
</dbReference>
<sequence length="349" mass="38568">MIHLSHLYLTLPDFSLKDITLTIDQGDFFALIGPTGAGKSLILETMLGMLPVHRGTISLNGTDITRLPPEKRGLGIVYQDFALFPHLSVRKNILYGTAFHDLAPHKVENHLKFLVEKLGIAHLLDRKPTTLSGGEKQRVALARALILEPAALLLDEPLSALDPVLREEIKDLLRSIHRDLGTTMVMVSHSFSDVFYLANKVAILKDGSIVQQGEVEQVFDQPNSRFTAGFVGMRNILEATIEDNRAQTRGPAVILPAGNHPAGGFLAIRPEDICPLRAGHNGFENTLSGTITHMAHQGFYFDVWLDVAGLRLQAVWDKHFVLEHDLEPGTRVDIGFYAHKVHVLPENTG</sequence>
<dbReference type="InterPro" id="IPR013611">
    <property type="entry name" value="Transp-assoc_OB_typ2"/>
</dbReference>
<dbReference type="InterPro" id="IPR017871">
    <property type="entry name" value="ABC_transporter-like_CS"/>
</dbReference>
<comment type="caution">
    <text evidence="5">The sequence shown here is derived from an EMBL/GenBank/DDBJ whole genome shotgun (WGS) entry which is preliminary data.</text>
</comment>
<reference evidence="6" key="1">
    <citation type="submission" date="2016-06" db="EMBL/GenBank/DDBJ databases">
        <title>Draft genome sequence of Desulfoplanes formicivorans strain Pf12B.</title>
        <authorList>
            <person name="Watanabe M."/>
            <person name="Kojima H."/>
            <person name="Fukui M."/>
        </authorList>
    </citation>
    <scope>NUCLEOTIDE SEQUENCE [LARGE SCALE GENOMIC DNA]</scope>
    <source>
        <strain evidence="6">Pf12B</strain>
    </source>
</reference>
<dbReference type="PANTHER" id="PTHR42781">
    <property type="entry name" value="SPERMIDINE/PUTRESCINE IMPORT ATP-BINDING PROTEIN POTA"/>
    <property type="match status" value="1"/>
</dbReference>
<dbReference type="PANTHER" id="PTHR42781:SF4">
    <property type="entry name" value="SPERMIDINE_PUTRESCINE IMPORT ATP-BINDING PROTEIN POTA"/>
    <property type="match status" value="1"/>
</dbReference>
<keyword evidence="1" id="KW-0813">Transport</keyword>
<dbReference type="SMART" id="SM00382">
    <property type="entry name" value="AAA"/>
    <property type="match status" value="1"/>
</dbReference>
<organism evidence="5 6">
    <name type="scientific">Desulfoplanes formicivorans</name>
    <dbReference type="NCBI Taxonomy" id="1592317"/>
    <lineage>
        <taxon>Bacteria</taxon>
        <taxon>Pseudomonadati</taxon>
        <taxon>Thermodesulfobacteriota</taxon>
        <taxon>Desulfovibrionia</taxon>
        <taxon>Desulfovibrionales</taxon>
        <taxon>Desulfoplanaceae</taxon>
        <taxon>Desulfoplanes</taxon>
    </lineage>
</organism>
<dbReference type="Gene3D" id="3.40.50.300">
    <property type="entry name" value="P-loop containing nucleotide triphosphate hydrolases"/>
    <property type="match status" value="1"/>
</dbReference>
<dbReference type="GO" id="GO:0016887">
    <property type="term" value="F:ATP hydrolysis activity"/>
    <property type="evidence" value="ECO:0007669"/>
    <property type="project" value="InterPro"/>
</dbReference>
<evidence type="ECO:0000313" key="5">
    <source>
        <dbReference type="EMBL" id="GAU08805.1"/>
    </source>
</evidence>
<evidence type="ECO:0000259" key="4">
    <source>
        <dbReference type="PROSITE" id="PS50893"/>
    </source>
</evidence>
<dbReference type="SUPFAM" id="SSF50331">
    <property type="entry name" value="MOP-like"/>
    <property type="match status" value="1"/>
</dbReference>
<dbReference type="OrthoDB" id="9809450at2"/>
<evidence type="ECO:0000256" key="3">
    <source>
        <dbReference type="ARBA" id="ARBA00022840"/>
    </source>
</evidence>
<accession>A0A194AHV5</accession>
<dbReference type="SUPFAM" id="SSF52540">
    <property type="entry name" value="P-loop containing nucleoside triphosphate hydrolases"/>
    <property type="match status" value="1"/>
</dbReference>
<feature type="domain" description="ABC transporter" evidence="4">
    <location>
        <begin position="2"/>
        <end position="231"/>
    </location>
</feature>
<keyword evidence="6" id="KW-1185">Reference proteome</keyword>
<dbReference type="InterPro" id="IPR027417">
    <property type="entry name" value="P-loop_NTPase"/>
</dbReference>
<dbReference type="AlphaFoldDB" id="A0A194AHV5"/>
<dbReference type="GO" id="GO:0043190">
    <property type="term" value="C:ATP-binding cassette (ABC) transporter complex"/>
    <property type="evidence" value="ECO:0007669"/>
    <property type="project" value="InterPro"/>
</dbReference>
<gene>
    <name evidence="5" type="ORF">DPF_1522</name>
</gene>
<proteinExistence type="predicted"/>
<evidence type="ECO:0000313" key="6">
    <source>
        <dbReference type="Proteomes" id="UP000095200"/>
    </source>
</evidence>
<evidence type="ECO:0000256" key="1">
    <source>
        <dbReference type="ARBA" id="ARBA00022448"/>
    </source>
</evidence>
<name>A0A194AHV5_9BACT</name>
<dbReference type="Pfam" id="PF08402">
    <property type="entry name" value="TOBE_2"/>
    <property type="match status" value="1"/>
</dbReference>
<evidence type="ECO:0000256" key="2">
    <source>
        <dbReference type="ARBA" id="ARBA00022741"/>
    </source>
</evidence>